<sequence length="334" mass="37330">MDIEHFQAFLDAVEPGRGATVLSVVPLPGGYSRTSALADVQWSDGTTEKFVLRGDPPEESSVFRSDRAAEWAILQAVKDLPDFRIPAPRYFDATGEYMGCKAIVSEAIDSTSMQKYLDSGPDLDQAREDFVAIMASAHNTSLDSIDAAIERPASWREHIEDVIANYERMLDIIDNCDPVLRYTLKKIRMNMPAEVPMALVHGDLQPGNFLLSDGTDPYIIDWEFARIGDPRLDIGYYLQIPMPPHLYHPDPEAFLTSYRALTGLTEDQINPAIAKFFLLLGTSHLMVDILRGSQDVTDGLHRGVMGTFLMTAYAHFNNLYLDYSLELPYSEVTA</sequence>
<accession>A0A6J7QG06</accession>
<name>A0A6J7QG06_9ZZZZ</name>
<dbReference type="Gene3D" id="3.30.200.20">
    <property type="entry name" value="Phosphorylase Kinase, domain 1"/>
    <property type="match status" value="1"/>
</dbReference>
<dbReference type="SUPFAM" id="SSF56112">
    <property type="entry name" value="Protein kinase-like (PK-like)"/>
    <property type="match status" value="1"/>
</dbReference>
<dbReference type="AlphaFoldDB" id="A0A6J7QG06"/>
<organism evidence="2">
    <name type="scientific">freshwater metagenome</name>
    <dbReference type="NCBI Taxonomy" id="449393"/>
    <lineage>
        <taxon>unclassified sequences</taxon>
        <taxon>metagenomes</taxon>
        <taxon>ecological metagenomes</taxon>
    </lineage>
</organism>
<dbReference type="InterPro" id="IPR002575">
    <property type="entry name" value="Aminoglycoside_PTrfase"/>
</dbReference>
<protein>
    <submittedName>
        <fullName evidence="2">Unannotated protein</fullName>
    </submittedName>
</protein>
<reference evidence="2" key="1">
    <citation type="submission" date="2020-05" db="EMBL/GenBank/DDBJ databases">
        <authorList>
            <person name="Chiriac C."/>
            <person name="Salcher M."/>
            <person name="Ghai R."/>
            <person name="Kavagutti S V."/>
        </authorList>
    </citation>
    <scope>NUCLEOTIDE SEQUENCE</scope>
</reference>
<dbReference type="Pfam" id="PF01636">
    <property type="entry name" value="APH"/>
    <property type="match status" value="1"/>
</dbReference>
<dbReference type="InterPro" id="IPR011009">
    <property type="entry name" value="Kinase-like_dom_sf"/>
</dbReference>
<dbReference type="Gene3D" id="3.90.1200.10">
    <property type="match status" value="1"/>
</dbReference>
<dbReference type="EMBL" id="CAFBPD010000205">
    <property type="protein sequence ID" value="CAB5016630.1"/>
    <property type="molecule type" value="Genomic_DNA"/>
</dbReference>
<gene>
    <name evidence="2" type="ORF">UFOPK4061_01157</name>
</gene>
<dbReference type="PANTHER" id="PTHR21310">
    <property type="entry name" value="AMINOGLYCOSIDE PHOSPHOTRANSFERASE-RELATED-RELATED"/>
    <property type="match status" value="1"/>
</dbReference>
<evidence type="ECO:0000259" key="1">
    <source>
        <dbReference type="Pfam" id="PF01636"/>
    </source>
</evidence>
<evidence type="ECO:0000313" key="2">
    <source>
        <dbReference type="EMBL" id="CAB5016630.1"/>
    </source>
</evidence>
<feature type="domain" description="Aminoglycoside phosphotransferase" evidence="1">
    <location>
        <begin position="44"/>
        <end position="258"/>
    </location>
</feature>
<dbReference type="InterPro" id="IPR041726">
    <property type="entry name" value="ACAD10_11_N"/>
</dbReference>
<dbReference type="CDD" id="cd05154">
    <property type="entry name" value="ACAD10_11_N-like"/>
    <property type="match status" value="1"/>
</dbReference>
<proteinExistence type="predicted"/>
<dbReference type="InterPro" id="IPR051678">
    <property type="entry name" value="AGP_Transferase"/>
</dbReference>